<gene>
    <name evidence="9" type="ORF">C3744_20475</name>
</gene>
<evidence type="ECO:0000256" key="4">
    <source>
        <dbReference type="SAM" id="Coils"/>
    </source>
</evidence>
<dbReference type="Gene3D" id="1.10.287.470">
    <property type="entry name" value="Helix hairpin bin"/>
    <property type="match status" value="1"/>
</dbReference>
<feature type="domain" description="YknX-like C-terminal permuted SH3-like" evidence="7">
    <location>
        <begin position="309"/>
        <end position="375"/>
    </location>
</feature>
<evidence type="ECO:0000256" key="2">
    <source>
        <dbReference type="ARBA" id="ARBA00009477"/>
    </source>
</evidence>
<dbReference type="Pfam" id="PF25982">
    <property type="entry name" value="HH_YknX"/>
    <property type="match status" value="1"/>
</dbReference>
<dbReference type="PANTHER" id="PTHR32347:SF14">
    <property type="entry name" value="EFFLUX SYSTEM COMPONENT YKNX-RELATED"/>
    <property type="match status" value="1"/>
</dbReference>
<dbReference type="InterPro" id="IPR058639">
    <property type="entry name" value="BSH_YknX-like"/>
</dbReference>
<dbReference type="Gene3D" id="2.40.30.170">
    <property type="match status" value="1"/>
</dbReference>
<name>A0A3D8WXJ1_PRIMG</name>
<evidence type="ECO:0000256" key="1">
    <source>
        <dbReference type="ARBA" id="ARBA00004196"/>
    </source>
</evidence>
<dbReference type="InterPro" id="IPR058638">
    <property type="entry name" value="HH_YknX-like"/>
</dbReference>
<dbReference type="InterPro" id="IPR050465">
    <property type="entry name" value="UPF0194_transport"/>
</dbReference>
<dbReference type="GO" id="GO:0016020">
    <property type="term" value="C:membrane"/>
    <property type="evidence" value="ECO:0007669"/>
    <property type="project" value="InterPro"/>
</dbReference>
<dbReference type="InterPro" id="IPR006143">
    <property type="entry name" value="RND_pump_MFP"/>
</dbReference>
<evidence type="ECO:0000259" key="6">
    <source>
        <dbReference type="Pfam" id="PF25984"/>
    </source>
</evidence>
<dbReference type="Proteomes" id="UP000256519">
    <property type="component" value="Unassembled WGS sequence"/>
</dbReference>
<feature type="domain" description="YknX-like beta-barrel" evidence="8">
    <location>
        <begin position="219"/>
        <end position="300"/>
    </location>
</feature>
<reference evidence="9 10" key="1">
    <citation type="journal article" date="2018" name="Appl. Environ. Microbiol.">
        <title>Antimicrobial susceptibility testing and tentative epidemiological cut-off values of five Bacillus species relevant for use as animal feed additives or for plant protection.</title>
        <authorList>
            <person name="Agerso Y."/>
            <person name="Stuer-Lauridsen B."/>
            <person name="Bjerre K."/>
            <person name="Jensen M.G."/>
            <person name="Johansen E."/>
            <person name="Bennedsen M."/>
            <person name="Brockmann E."/>
            <person name="Nielsen B."/>
        </authorList>
    </citation>
    <scope>NUCLEOTIDE SEQUENCE [LARGE SCALE GENOMIC DNA]</scope>
    <source>
        <strain evidence="9 10">CHCC20162</strain>
    </source>
</reference>
<proteinExistence type="inferred from homology"/>
<dbReference type="InterPro" id="IPR058636">
    <property type="entry name" value="Beta-barrel_YknX"/>
</dbReference>
<evidence type="ECO:0000313" key="10">
    <source>
        <dbReference type="Proteomes" id="UP000256519"/>
    </source>
</evidence>
<dbReference type="Pfam" id="PF25990">
    <property type="entry name" value="Beta-barrel_YknX"/>
    <property type="match status" value="1"/>
</dbReference>
<sequence length="376" mass="41703">MKKGIIITAVAVVIVAVIGINVYRAQSVSGKAVNVHVANIKEKKLRNTVMVPGTLKLADEQYVYFDAEKGEVERFHVTEGSRVQQGTSLVTYESDTLDLEQEQNKLEKKSSQLQIDSVSKQLSNLNKKQKELEKEMSKQEARDQIDTERTQLNLDLETAKIDLERNKLEAKSIAKKERNLDVVSDINGTVLEVDKEAVNNTSDVQKPLIHIGNTDEYLATGVLSEYDALKIKTGQAVKITSDVLPDKEWAGSVKQIDYLPQQQASAEAGNDAANQYPIEVKVDDQDITMIKPGFKLLLEIETSSKKASSLPIKAVVNEDGEKYVYVVKDKKAVRKEVKIGETTNKFIEIKSGISSKDKVITNPTKNLTDGAEVTVQ</sequence>
<dbReference type="GO" id="GO:0030313">
    <property type="term" value="C:cell envelope"/>
    <property type="evidence" value="ECO:0007669"/>
    <property type="project" value="UniProtKB-SubCell"/>
</dbReference>
<feature type="coiled-coil region" evidence="4">
    <location>
        <begin position="89"/>
        <end position="142"/>
    </location>
</feature>
<comment type="subcellular location">
    <subcellularLocation>
        <location evidence="1">Cell envelope</location>
    </subcellularLocation>
</comment>
<keyword evidence="3 4" id="KW-0175">Coiled coil</keyword>
<dbReference type="SUPFAM" id="SSF111369">
    <property type="entry name" value="HlyD-like secretion proteins"/>
    <property type="match status" value="1"/>
</dbReference>
<evidence type="ECO:0000313" key="9">
    <source>
        <dbReference type="EMBL" id="RDZ11441.1"/>
    </source>
</evidence>
<evidence type="ECO:0000256" key="3">
    <source>
        <dbReference type="ARBA" id="ARBA00023054"/>
    </source>
</evidence>
<comment type="similarity">
    <text evidence="2">Belongs to the membrane fusion protein (MFP) (TC 8.A.1) family.</text>
</comment>
<dbReference type="Pfam" id="PF25989">
    <property type="entry name" value="YknX_C"/>
    <property type="match status" value="1"/>
</dbReference>
<evidence type="ECO:0000259" key="5">
    <source>
        <dbReference type="Pfam" id="PF25982"/>
    </source>
</evidence>
<evidence type="ECO:0000259" key="8">
    <source>
        <dbReference type="Pfam" id="PF25990"/>
    </source>
</evidence>
<dbReference type="Gene3D" id="2.40.50.100">
    <property type="match status" value="1"/>
</dbReference>
<dbReference type="Pfam" id="PF25984">
    <property type="entry name" value="BSH_YknX"/>
    <property type="match status" value="1"/>
</dbReference>
<dbReference type="Gene3D" id="2.40.420.20">
    <property type="match status" value="1"/>
</dbReference>
<dbReference type="AlphaFoldDB" id="A0A3D8WXJ1"/>
<organism evidence="9 10">
    <name type="scientific">Priestia megaterium</name>
    <name type="common">Bacillus megaterium</name>
    <dbReference type="NCBI Taxonomy" id="1404"/>
    <lineage>
        <taxon>Bacteria</taxon>
        <taxon>Bacillati</taxon>
        <taxon>Bacillota</taxon>
        <taxon>Bacilli</taxon>
        <taxon>Bacillales</taxon>
        <taxon>Bacillaceae</taxon>
        <taxon>Priestia</taxon>
    </lineage>
</organism>
<dbReference type="InterPro" id="IPR058637">
    <property type="entry name" value="YknX-like_C"/>
</dbReference>
<dbReference type="EMBL" id="PQWM01000028">
    <property type="protein sequence ID" value="RDZ11441.1"/>
    <property type="molecule type" value="Genomic_DNA"/>
</dbReference>
<accession>A0A3D8WXJ1</accession>
<protein>
    <submittedName>
        <fullName evidence="9">Efflux RND transporter periplasmic adaptor subunit</fullName>
    </submittedName>
</protein>
<feature type="domain" description="YknX-like barrel-sandwich hybrid" evidence="6">
    <location>
        <begin position="61"/>
        <end position="212"/>
    </location>
</feature>
<dbReference type="RefSeq" id="WP_116076508.1">
    <property type="nucleotide sequence ID" value="NZ_CP187630.1"/>
</dbReference>
<evidence type="ECO:0000259" key="7">
    <source>
        <dbReference type="Pfam" id="PF25989"/>
    </source>
</evidence>
<comment type="caution">
    <text evidence="9">The sequence shown here is derived from an EMBL/GenBank/DDBJ whole genome shotgun (WGS) entry which is preliminary data.</text>
</comment>
<dbReference type="PANTHER" id="PTHR32347">
    <property type="entry name" value="EFFLUX SYSTEM COMPONENT YKNX-RELATED"/>
    <property type="match status" value="1"/>
</dbReference>
<dbReference type="NCBIfam" id="TIGR01730">
    <property type="entry name" value="RND_mfp"/>
    <property type="match status" value="1"/>
</dbReference>
<dbReference type="GO" id="GO:0022857">
    <property type="term" value="F:transmembrane transporter activity"/>
    <property type="evidence" value="ECO:0007669"/>
    <property type="project" value="InterPro"/>
</dbReference>
<feature type="domain" description="YknX-like alpha-helical hairpin" evidence="5">
    <location>
        <begin position="96"/>
        <end position="178"/>
    </location>
</feature>